<gene>
    <name evidence="1" type="ORF">FBZ90_101499</name>
</gene>
<dbReference type="Proteomes" id="UP000315751">
    <property type="component" value="Unassembled WGS sequence"/>
</dbReference>
<evidence type="ECO:0000313" key="1">
    <source>
        <dbReference type="EMBL" id="TWB46164.1"/>
    </source>
</evidence>
<dbReference type="EMBL" id="VITR01000001">
    <property type="protein sequence ID" value="TWB46164.1"/>
    <property type="molecule type" value="Genomic_DNA"/>
</dbReference>
<reference evidence="1 2" key="1">
    <citation type="submission" date="2019-06" db="EMBL/GenBank/DDBJ databases">
        <title>Genomic Encyclopedia of Type Strains, Phase IV (KMG-V): Genome sequencing to study the core and pangenomes of soil and plant-associated prokaryotes.</title>
        <authorList>
            <person name="Whitman W."/>
        </authorList>
    </citation>
    <scope>NUCLEOTIDE SEQUENCE [LARGE SCALE GENOMIC DNA]</scope>
    <source>
        <strain evidence="1 2">BR 11622</strain>
    </source>
</reference>
<keyword evidence="2" id="KW-1185">Reference proteome</keyword>
<comment type="caution">
    <text evidence="1">The sequence shown here is derived from an EMBL/GenBank/DDBJ whole genome shotgun (WGS) entry which is preliminary data.</text>
</comment>
<name>A0A560HLG3_9PROT</name>
<sequence>MYKIHHKLFPSSRIICLLVLEDVTGDIIADYMEEMLAWNADVATWNSVTDLRLHVGDVSPAAIRRMGAVLGEARRGRAGGRAAVVSHNTGVRFLLNLARLFIGGHDLRAFADMSAAYAWASGMEAGATLAESGLPAEMATAGWGCLAA</sequence>
<protein>
    <recommendedName>
        <fullName evidence="3">SpoIIAA-like protein</fullName>
    </recommendedName>
</protein>
<proteinExistence type="predicted"/>
<dbReference type="AlphaFoldDB" id="A0A560HLG3"/>
<organism evidence="1 2">
    <name type="scientific">Nitrospirillum amazonense</name>
    <dbReference type="NCBI Taxonomy" id="28077"/>
    <lineage>
        <taxon>Bacteria</taxon>
        <taxon>Pseudomonadati</taxon>
        <taxon>Pseudomonadota</taxon>
        <taxon>Alphaproteobacteria</taxon>
        <taxon>Rhodospirillales</taxon>
        <taxon>Azospirillaceae</taxon>
        <taxon>Nitrospirillum</taxon>
    </lineage>
</organism>
<accession>A0A560HLG3</accession>
<evidence type="ECO:0000313" key="2">
    <source>
        <dbReference type="Proteomes" id="UP000315751"/>
    </source>
</evidence>
<evidence type="ECO:0008006" key="3">
    <source>
        <dbReference type="Google" id="ProtNLM"/>
    </source>
</evidence>